<keyword evidence="2" id="KW-0547">Nucleotide-binding</keyword>
<dbReference type="PROSITE" id="PS50045">
    <property type="entry name" value="SIGMA54_INTERACT_4"/>
    <property type="match status" value="1"/>
</dbReference>
<dbReference type="Pfam" id="PF00359">
    <property type="entry name" value="PTS_EIIA_2"/>
    <property type="match status" value="1"/>
</dbReference>
<reference evidence="8 9" key="1">
    <citation type="submission" date="2024-11" db="EMBL/GenBank/DDBJ databases">
        <authorList>
            <person name="Heng Y.C."/>
            <person name="Lim A.C.H."/>
            <person name="Lee J.K.Y."/>
            <person name="Kittelmann S."/>
        </authorList>
    </citation>
    <scope>NUCLEOTIDE SEQUENCE [LARGE SCALE GENOMIC DNA]</scope>
    <source>
        <strain evidence="8 9">WILCCON 0112</strain>
    </source>
</reference>
<proteinExistence type="predicted"/>
<feature type="domain" description="PRD" evidence="7">
    <location>
        <begin position="499"/>
        <end position="603"/>
    </location>
</feature>
<evidence type="ECO:0000256" key="1">
    <source>
        <dbReference type="ARBA" id="ARBA00022679"/>
    </source>
</evidence>
<evidence type="ECO:0000259" key="7">
    <source>
        <dbReference type="PROSITE" id="PS51372"/>
    </source>
</evidence>
<dbReference type="SUPFAM" id="SSF53062">
    <property type="entry name" value="PTS system fructose IIA component-like"/>
    <property type="match status" value="1"/>
</dbReference>
<dbReference type="InterPro" id="IPR011608">
    <property type="entry name" value="PRD"/>
</dbReference>
<dbReference type="Gene3D" id="1.10.10.60">
    <property type="entry name" value="Homeodomain-like"/>
    <property type="match status" value="1"/>
</dbReference>
<evidence type="ECO:0000259" key="6">
    <source>
        <dbReference type="PROSITE" id="PS51096"/>
    </source>
</evidence>
<dbReference type="PROSITE" id="PS51094">
    <property type="entry name" value="PTS_EIIA_TYPE_2"/>
    <property type="match status" value="1"/>
</dbReference>
<dbReference type="InterPro" id="IPR002178">
    <property type="entry name" value="PTS_EIIA_type-2_dom"/>
</dbReference>
<name>A0ABW8S1V4_9CLOT</name>
<organism evidence="8 9">
    <name type="scientific">Candidatus Clostridium helianthi</name>
    <dbReference type="NCBI Taxonomy" id="3381660"/>
    <lineage>
        <taxon>Bacteria</taxon>
        <taxon>Bacillati</taxon>
        <taxon>Bacillota</taxon>
        <taxon>Clostridia</taxon>
        <taxon>Eubacteriales</taxon>
        <taxon>Clostridiaceae</taxon>
        <taxon>Clostridium</taxon>
    </lineage>
</organism>
<feature type="domain" description="PTS EIIA type-4" evidence="6">
    <location>
        <begin position="606"/>
        <end position="745"/>
    </location>
</feature>
<dbReference type="PANTHER" id="PTHR32071">
    <property type="entry name" value="TRANSCRIPTIONAL REGULATORY PROTEIN"/>
    <property type="match status" value="1"/>
</dbReference>
<dbReference type="SMART" id="SM00382">
    <property type="entry name" value="AAA"/>
    <property type="match status" value="1"/>
</dbReference>
<evidence type="ECO:0000259" key="4">
    <source>
        <dbReference type="PROSITE" id="PS50045"/>
    </source>
</evidence>
<evidence type="ECO:0000313" key="9">
    <source>
        <dbReference type="Proteomes" id="UP001623600"/>
    </source>
</evidence>
<dbReference type="SUPFAM" id="SSF52540">
    <property type="entry name" value="P-loop containing nucleoside triphosphate hydrolases"/>
    <property type="match status" value="1"/>
</dbReference>
<dbReference type="Proteomes" id="UP001623600">
    <property type="component" value="Unassembled WGS sequence"/>
</dbReference>
<evidence type="ECO:0000256" key="3">
    <source>
        <dbReference type="ARBA" id="ARBA00022840"/>
    </source>
</evidence>
<keyword evidence="3" id="KW-0067">ATP-binding</keyword>
<dbReference type="SUPFAM" id="SSF55804">
    <property type="entry name" value="Phoshotransferase/anion transport protein"/>
    <property type="match status" value="1"/>
</dbReference>
<dbReference type="Pfam" id="PF00874">
    <property type="entry name" value="PRD"/>
    <property type="match status" value="1"/>
</dbReference>
<dbReference type="InterPro" id="IPR025943">
    <property type="entry name" value="Sigma_54_int_dom_ATP-bd_2"/>
</dbReference>
<dbReference type="InterPro" id="IPR036095">
    <property type="entry name" value="PTS_EIIB-like_sf"/>
</dbReference>
<dbReference type="SUPFAM" id="SSF63520">
    <property type="entry name" value="PTS-regulatory domain, PRD"/>
    <property type="match status" value="1"/>
</dbReference>
<dbReference type="RefSeq" id="WP_391510210.1">
    <property type="nucleotide sequence ID" value="NZ_JBJIAB010000006.1"/>
</dbReference>
<dbReference type="PANTHER" id="PTHR32071:SF38">
    <property type="entry name" value="PSP OPERON TRANSCRIPTIONAL ACTIVATOR"/>
    <property type="match status" value="1"/>
</dbReference>
<dbReference type="InterPro" id="IPR004701">
    <property type="entry name" value="PTS_EIIA_man-typ"/>
</dbReference>
<keyword evidence="9" id="KW-1185">Reference proteome</keyword>
<dbReference type="PROSITE" id="PS00676">
    <property type="entry name" value="SIGMA54_INTERACT_2"/>
    <property type="match status" value="1"/>
</dbReference>
<dbReference type="InterPro" id="IPR027417">
    <property type="entry name" value="P-loop_NTPase"/>
</dbReference>
<dbReference type="CDD" id="cd00009">
    <property type="entry name" value="AAA"/>
    <property type="match status" value="1"/>
</dbReference>
<dbReference type="Pfam" id="PF03610">
    <property type="entry name" value="EIIA-man"/>
    <property type="match status" value="1"/>
</dbReference>
<dbReference type="Gene3D" id="3.40.930.10">
    <property type="entry name" value="Mannitol-specific EII, Chain A"/>
    <property type="match status" value="1"/>
</dbReference>
<evidence type="ECO:0000313" key="8">
    <source>
        <dbReference type="EMBL" id="MFL0164796.1"/>
    </source>
</evidence>
<dbReference type="Gene3D" id="1.10.1790.10">
    <property type="entry name" value="PRD domain"/>
    <property type="match status" value="1"/>
</dbReference>
<dbReference type="Pfam" id="PF00158">
    <property type="entry name" value="Sigma54_activat"/>
    <property type="match status" value="1"/>
</dbReference>
<dbReference type="InterPro" id="IPR002078">
    <property type="entry name" value="Sigma_54_int"/>
</dbReference>
<feature type="domain" description="Sigma-54 factor interaction" evidence="4">
    <location>
        <begin position="141"/>
        <end position="375"/>
    </location>
</feature>
<dbReference type="Gene3D" id="3.40.50.510">
    <property type="entry name" value="Phosphotransferase system, mannose-type IIA component"/>
    <property type="match status" value="1"/>
</dbReference>
<evidence type="ECO:0000259" key="5">
    <source>
        <dbReference type="PROSITE" id="PS51094"/>
    </source>
</evidence>
<gene>
    <name evidence="8" type="ORF">ACJDTP_06880</name>
</gene>
<dbReference type="EMBL" id="JBJIAB010000006">
    <property type="protein sequence ID" value="MFL0164796.1"/>
    <property type="molecule type" value="Genomic_DNA"/>
</dbReference>
<dbReference type="SUPFAM" id="SSF52794">
    <property type="entry name" value="PTS system IIB component-like"/>
    <property type="match status" value="1"/>
</dbReference>
<evidence type="ECO:0000256" key="2">
    <source>
        <dbReference type="ARBA" id="ARBA00022741"/>
    </source>
</evidence>
<dbReference type="PROSITE" id="PS51096">
    <property type="entry name" value="PTS_EIIA_TYPE_4"/>
    <property type="match status" value="1"/>
</dbReference>
<protein>
    <submittedName>
        <fullName evidence="8">Sigma 54-interacting transcriptional regulator</fullName>
    </submittedName>
</protein>
<dbReference type="InterPro" id="IPR036662">
    <property type="entry name" value="PTS_EIIA_man-typ_sf"/>
</dbReference>
<dbReference type="PROSITE" id="PS51372">
    <property type="entry name" value="PRD_2"/>
    <property type="match status" value="1"/>
</dbReference>
<dbReference type="InterPro" id="IPR003593">
    <property type="entry name" value="AAA+_ATPase"/>
</dbReference>
<comment type="caution">
    <text evidence="8">The sequence shown here is derived from an EMBL/GenBank/DDBJ whole genome shotgun (WGS) entry which is preliminary data.</text>
</comment>
<sequence length="986" mass="112833">MQNNYSISWRDYMQRLIELINSEDKKNPYTDQELAEFLSIPRLKVIQKRNELNIPDSRDRRKELLLADLREILKKNINLSERKVTELMMERGYNISRSIISKNIKDVIQEIKGGNESTLPNETLVIKEKDNNKNEESFQKLIGYRGSLRNKIDLAKAAILYPPNGLHTLIYGGSGVGKSELAECMYEFSVLSGVKSKDAPFIVFNCADYAENPNLLIAQLFGVIKGAYTGANSDKEGLVEKANGGILFLDEIHRLPSEGQEILFYLIDKGKYRRLGETNVERKVNVLILAATTENPESNLLLTFRRRIPVLIELPKLTERPLSERLEVIVMFLTREARRINRNLLVKKDVLTCLMMYNCKANIGQLKSDIQVICAKSYVKYMFKNTDEVVIDIEDLSLSIKSALSEGQKEKKQVKNLGIDDLYIDIKNEQKNKDEIYKYVNENEIYHYIEEQFKKLELEGIKNEEMDEILLEKVENKLGKIIDNKKITKLLNINELKTIVRPEVINITEGILELVREKYKFINNSFFIALAIHINFTIERVMNGKVITKSNIHMEKATMVQEMKIAEKIRIMIEKSTKLKIPKEETTYIAIYIKKFCSDVFNVKPKVRVIIITHGHVACGIADIVNQLLGVEDTVGIEIALDESPESGIERTIELVQEIDEGRGCLLLVDMGSLGMFSTIVEERTGIKTMSLARVDTLLALEAVRKASIEGASLEDIVEMLKEVKEYNGTFKSEIAGKKNKKKAIITVCLTGEGNSLSIKKYLESHLKTANHSIEIFAMGLIREKDVEAEITKMSSEYDIVAVCGTIKVNIANIPFIDYDSILNGSGINRLIKLMEIQFDNKEMLVYERLNKLIYEEFILLNLDCVFKEEVIDKMAELLEEKGFVNNKFMLNLYKREAMGNSVFNKEVAIPHGLPENIIRPAIVIAKLNKPIQWDNETAVDIVFMLALKEDNREEIKKLFYMVREKNLVNNVRIAQSEKEVKKLFS</sequence>
<keyword evidence="1" id="KW-0808">Transferase</keyword>
<dbReference type="CDD" id="cd00211">
    <property type="entry name" value="PTS_IIA_fru"/>
    <property type="match status" value="1"/>
</dbReference>
<accession>A0ABW8S1V4</accession>
<feature type="domain" description="PTS EIIA type-2" evidence="5">
    <location>
        <begin position="852"/>
        <end position="986"/>
    </location>
</feature>
<dbReference type="InterPro" id="IPR036634">
    <property type="entry name" value="PRD_sf"/>
</dbReference>
<dbReference type="Gene3D" id="3.40.50.300">
    <property type="entry name" value="P-loop containing nucleotide triphosphate hydrolases"/>
    <property type="match status" value="1"/>
</dbReference>
<dbReference type="InterPro" id="IPR016152">
    <property type="entry name" value="PTrfase/Anion_transptr"/>
</dbReference>